<dbReference type="EMBL" id="JACIDH010000013">
    <property type="protein sequence ID" value="MBB3880278.1"/>
    <property type="molecule type" value="Genomic_DNA"/>
</dbReference>
<organism evidence="1 2">
    <name type="scientific">Sphingomonas pseudosanguinis</name>
    <dbReference type="NCBI Taxonomy" id="413712"/>
    <lineage>
        <taxon>Bacteria</taxon>
        <taxon>Pseudomonadati</taxon>
        <taxon>Pseudomonadota</taxon>
        <taxon>Alphaproteobacteria</taxon>
        <taxon>Sphingomonadales</taxon>
        <taxon>Sphingomonadaceae</taxon>
        <taxon>Sphingomonas</taxon>
    </lineage>
</organism>
<dbReference type="Proteomes" id="UP000538670">
    <property type="component" value="Unassembled WGS sequence"/>
</dbReference>
<keyword evidence="2" id="KW-1185">Reference proteome</keyword>
<protein>
    <submittedName>
        <fullName evidence="1">Uncharacterized protein</fullName>
    </submittedName>
</protein>
<dbReference type="AlphaFoldDB" id="A0A7W6ADL8"/>
<reference evidence="1 2" key="1">
    <citation type="submission" date="2020-08" db="EMBL/GenBank/DDBJ databases">
        <title>Genomic Encyclopedia of Type Strains, Phase IV (KMG-IV): sequencing the most valuable type-strain genomes for metagenomic binning, comparative biology and taxonomic classification.</title>
        <authorList>
            <person name="Goeker M."/>
        </authorList>
    </citation>
    <scope>NUCLEOTIDE SEQUENCE [LARGE SCALE GENOMIC DNA]</scope>
    <source>
        <strain evidence="1 2">DSM 19512</strain>
    </source>
</reference>
<sequence length="110" mass="12266">MTGSPYIKIMVFDLGRAFRKKEEFESARLMDFEFRQRSRATRNVVQILGLSDNIAAGIVATLTEQATLERLSALSGVPLDAVRVHYAECLATARAQLIEERGDPTPQRLA</sequence>
<accession>A0A7W6ADL8</accession>
<comment type="caution">
    <text evidence="1">The sequence shown here is derived from an EMBL/GenBank/DDBJ whole genome shotgun (WGS) entry which is preliminary data.</text>
</comment>
<dbReference type="RefSeq" id="WP_183952340.1">
    <property type="nucleotide sequence ID" value="NZ_JACIDH010000013.1"/>
</dbReference>
<proteinExistence type="predicted"/>
<evidence type="ECO:0000313" key="1">
    <source>
        <dbReference type="EMBL" id="MBB3880278.1"/>
    </source>
</evidence>
<gene>
    <name evidence="1" type="ORF">GGR48_002721</name>
</gene>
<evidence type="ECO:0000313" key="2">
    <source>
        <dbReference type="Proteomes" id="UP000538670"/>
    </source>
</evidence>
<name>A0A7W6ADL8_9SPHN</name>